<dbReference type="PANTHER" id="PTHR42673:SF4">
    <property type="entry name" value="MALEYLACETOACETATE ISOMERASE"/>
    <property type="match status" value="1"/>
</dbReference>
<dbReference type="SFLD" id="SFLDG00358">
    <property type="entry name" value="Main_(cytGST)"/>
    <property type="match status" value="1"/>
</dbReference>
<proteinExistence type="inferred from homology"/>
<dbReference type="InterPro" id="IPR036249">
    <property type="entry name" value="Thioredoxin-like_sf"/>
</dbReference>
<accession>A0A2U3DXN9</accession>
<dbReference type="Pfam" id="PF13417">
    <property type="entry name" value="GST_N_3"/>
    <property type="match status" value="1"/>
</dbReference>
<dbReference type="PANTHER" id="PTHR42673">
    <property type="entry name" value="MALEYLACETOACETATE ISOMERASE"/>
    <property type="match status" value="1"/>
</dbReference>
<dbReference type="GO" id="GO:0004364">
    <property type="term" value="F:glutathione transferase activity"/>
    <property type="evidence" value="ECO:0007669"/>
    <property type="project" value="TreeGrafter"/>
</dbReference>
<dbReference type="PROSITE" id="PS50404">
    <property type="entry name" value="GST_NTER"/>
    <property type="match status" value="1"/>
</dbReference>
<evidence type="ECO:0000313" key="5">
    <source>
        <dbReference type="Proteomes" id="UP000245956"/>
    </source>
</evidence>
<sequence length="289" mass="32203">MAFSPGWFTLHTDFASQWAYVAHLAIDEKGYDASEYDTKQVGLLQGENFAPAYVKINPNGTIPSLTSPSLTQPLTESADIAKYIDATRPNSPSLFPTDPTKLAKVEELISHVHQDKLSTNLVLLQARGPEEWEANKAGSVETFLGNRQEKLITYGAANPDIPLYASRTPLNGHIYDLYRASKIGPEQEEFFTATEQGYKDYAAGLRELDSMLVLPFAAGETVTAADLHIVPWLAHAMWAAGGREVGDFEPLRARVKKSVPDFEFGENTRRWWANISARESFKKNYPKLH</sequence>
<dbReference type="InterPro" id="IPR036282">
    <property type="entry name" value="Glutathione-S-Trfase_C_sf"/>
</dbReference>
<dbReference type="GO" id="GO:0006749">
    <property type="term" value="P:glutathione metabolic process"/>
    <property type="evidence" value="ECO:0007669"/>
    <property type="project" value="TreeGrafter"/>
</dbReference>
<name>A0A2U3DXN9_PURLI</name>
<protein>
    <recommendedName>
        <fullName evidence="6">Glutathione S-transferase</fullName>
    </recommendedName>
</protein>
<evidence type="ECO:0000313" key="4">
    <source>
        <dbReference type="EMBL" id="PWI67007.1"/>
    </source>
</evidence>
<dbReference type="InterPro" id="IPR040079">
    <property type="entry name" value="Glutathione_S-Trfase"/>
</dbReference>
<dbReference type="SUPFAM" id="SSF47616">
    <property type="entry name" value="GST C-terminal domain-like"/>
    <property type="match status" value="1"/>
</dbReference>
<dbReference type="AlphaFoldDB" id="A0A2U3DXN9"/>
<dbReference type="Gene3D" id="3.40.30.10">
    <property type="entry name" value="Glutaredoxin"/>
    <property type="match status" value="1"/>
</dbReference>
<dbReference type="SUPFAM" id="SSF52833">
    <property type="entry name" value="Thioredoxin-like"/>
    <property type="match status" value="1"/>
</dbReference>
<dbReference type="EMBL" id="LCWV01000021">
    <property type="protein sequence ID" value="PWI67007.1"/>
    <property type="molecule type" value="Genomic_DNA"/>
</dbReference>
<dbReference type="Gene3D" id="1.20.1050.10">
    <property type="match status" value="1"/>
</dbReference>
<evidence type="ECO:0000256" key="1">
    <source>
        <dbReference type="ARBA" id="ARBA00007409"/>
    </source>
</evidence>
<organism evidence="4 5">
    <name type="scientific">Purpureocillium lilacinum</name>
    <name type="common">Paecilomyces lilacinus</name>
    <dbReference type="NCBI Taxonomy" id="33203"/>
    <lineage>
        <taxon>Eukaryota</taxon>
        <taxon>Fungi</taxon>
        <taxon>Dikarya</taxon>
        <taxon>Ascomycota</taxon>
        <taxon>Pezizomycotina</taxon>
        <taxon>Sordariomycetes</taxon>
        <taxon>Hypocreomycetidae</taxon>
        <taxon>Hypocreales</taxon>
        <taxon>Ophiocordycipitaceae</taxon>
        <taxon>Purpureocillium</taxon>
    </lineage>
</organism>
<evidence type="ECO:0000259" key="3">
    <source>
        <dbReference type="PROSITE" id="PS50405"/>
    </source>
</evidence>
<dbReference type="PROSITE" id="PS50405">
    <property type="entry name" value="GST_CTER"/>
    <property type="match status" value="1"/>
</dbReference>
<feature type="domain" description="GST C-terminal" evidence="3">
    <location>
        <begin position="152"/>
        <end position="289"/>
    </location>
</feature>
<feature type="domain" description="GST N-terminal" evidence="2">
    <location>
        <begin position="6"/>
        <end position="92"/>
    </location>
</feature>
<dbReference type="GO" id="GO:0016034">
    <property type="term" value="F:maleylacetoacetate isomerase activity"/>
    <property type="evidence" value="ECO:0007669"/>
    <property type="project" value="TreeGrafter"/>
</dbReference>
<evidence type="ECO:0008006" key="6">
    <source>
        <dbReference type="Google" id="ProtNLM"/>
    </source>
</evidence>
<comment type="similarity">
    <text evidence="1">Belongs to the GST superfamily.</text>
</comment>
<dbReference type="InterPro" id="IPR004045">
    <property type="entry name" value="Glutathione_S-Trfase_N"/>
</dbReference>
<reference evidence="4 5" key="1">
    <citation type="journal article" date="2016" name="Front. Microbiol.">
        <title>Genome and transcriptome sequences reveal the specific parasitism of the nematophagous Purpureocillium lilacinum 36-1.</title>
        <authorList>
            <person name="Xie J."/>
            <person name="Li S."/>
            <person name="Mo C."/>
            <person name="Xiao X."/>
            <person name="Peng D."/>
            <person name="Wang G."/>
            <person name="Xiao Y."/>
        </authorList>
    </citation>
    <scope>NUCLEOTIDE SEQUENCE [LARGE SCALE GENOMIC DNA]</scope>
    <source>
        <strain evidence="4 5">36-1</strain>
    </source>
</reference>
<dbReference type="InterPro" id="IPR010987">
    <property type="entry name" value="Glutathione-S-Trfase_C-like"/>
</dbReference>
<gene>
    <name evidence="4" type="ORF">PCL_04513</name>
</gene>
<dbReference type="SFLD" id="SFLDS00019">
    <property type="entry name" value="Glutathione_Transferase_(cytos"/>
    <property type="match status" value="1"/>
</dbReference>
<dbReference type="GO" id="GO:0006559">
    <property type="term" value="P:L-phenylalanine catabolic process"/>
    <property type="evidence" value="ECO:0007669"/>
    <property type="project" value="TreeGrafter"/>
</dbReference>
<dbReference type="Proteomes" id="UP000245956">
    <property type="component" value="Unassembled WGS sequence"/>
</dbReference>
<evidence type="ECO:0000259" key="2">
    <source>
        <dbReference type="PROSITE" id="PS50404"/>
    </source>
</evidence>
<comment type="caution">
    <text evidence="4">The sequence shown here is derived from an EMBL/GenBank/DDBJ whole genome shotgun (WGS) entry which is preliminary data.</text>
</comment>